<sequence length="85" mass="8893">MKSIVMVKWVVLWRWPPPAHLVVRSLAAEAGGSFRGHGKSHVTPIAPSPGSWLITVALLDAEGIVNDSKPGVARANITAALCGTA</sequence>
<proteinExistence type="predicted"/>
<dbReference type="Gramene" id="Pp3c6_27660V3.1">
    <property type="protein sequence ID" value="PAC:32978943.CDS.1"/>
    <property type="gene ID" value="Pp3c6_27660"/>
</dbReference>
<gene>
    <name evidence="1" type="ORF">PHYPA_009570</name>
</gene>
<reference evidence="1 3" key="1">
    <citation type="journal article" date="2008" name="Science">
        <title>The Physcomitrella genome reveals evolutionary insights into the conquest of land by plants.</title>
        <authorList>
            <person name="Rensing S."/>
            <person name="Lang D."/>
            <person name="Zimmer A."/>
            <person name="Terry A."/>
            <person name="Salamov A."/>
            <person name="Shapiro H."/>
            <person name="Nishiyama T."/>
            <person name="Perroud P.-F."/>
            <person name="Lindquist E."/>
            <person name="Kamisugi Y."/>
            <person name="Tanahashi T."/>
            <person name="Sakakibara K."/>
            <person name="Fujita T."/>
            <person name="Oishi K."/>
            <person name="Shin-I T."/>
            <person name="Kuroki Y."/>
            <person name="Toyoda A."/>
            <person name="Suzuki Y."/>
            <person name="Hashimoto A."/>
            <person name="Yamaguchi K."/>
            <person name="Sugano A."/>
            <person name="Kohara Y."/>
            <person name="Fujiyama A."/>
            <person name="Anterola A."/>
            <person name="Aoki S."/>
            <person name="Ashton N."/>
            <person name="Barbazuk W.B."/>
            <person name="Barker E."/>
            <person name="Bennetzen J."/>
            <person name="Bezanilla M."/>
            <person name="Blankenship R."/>
            <person name="Cho S.H."/>
            <person name="Dutcher S."/>
            <person name="Estelle M."/>
            <person name="Fawcett J.A."/>
            <person name="Gundlach H."/>
            <person name="Hanada K."/>
            <person name="Heyl A."/>
            <person name="Hicks K.A."/>
            <person name="Hugh J."/>
            <person name="Lohr M."/>
            <person name="Mayer K."/>
            <person name="Melkozernov A."/>
            <person name="Murata T."/>
            <person name="Nelson D."/>
            <person name="Pils B."/>
            <person name="Prigge M."/>
            <person name="Reiss B."/>
            <person name="Renner T."/>
            <person name="Rombauts S."/>
            <person name="Rushton P."/>
            <person name="Sanderfoot A."/>
            <person name="Schween G."/>
            <person name="Shiu S.-H."/>
            <person name="Stueber K."/>
            <person name="Theodoulou F.L."/>
            <person name="Tu H."/>
            <person name="Van de Peer Y."/>
            <person name="Verrier P.J."/>
            <person name="Waters E."/>
            <person name="Wood A."/>
            <person name="Yang L."/>
            <person name="Cove D."/>
            <person name="Cuming A."/>
            <person name="Hasebe M."/>
            <person name="Lucas S."/>
            <person name="Mishler D.B."/>
            <person name="Reski R."/>
            <person name="Grigoriev I."/>
            <person name="Quatrano R.S."/>
            <person name="Boore J.L."/>
        </authorList>
    </citation>
    <scope>NUCLEOTIDE SEQUENCE [LARGE SCALE GENOMIC DNA]</scope>
    <source>
        <strain evidence="2 3">cv. Gransden 2004</strain>
    </source>
</reference>
<dbReference type="PaxDb" id="3218-PP1S279_82V6.1"/>
<dbReference type="AlphaFoldDB" id="A0A2K1KHF3"/>
<reference evidence="1 3" key="2">
    <citation type="journal article" date="2018" name="Plant J.">
        <title>The Physcomitrella patens chromosome-scale assembly reveals moss genome structure and evolution.</title>
        <authorList>
            <person name="Lang D."/>
            <person name="Ullrich K.K."/>
            <person name="Murat F."/>
            <person name="Fuchs J."/>
            <person name="Jenkins J."/>
            <person name="Haas F.B."/>
            <person name="Piednoel M."/>
            <person name="Gundlach H."/>
            <person name="Van Bel M."/>
            <person name="Meyberg R."/>
            <person name="Vives C."/>
            <person name="Morata J."/>
            <person name="Symeonidi A."/>
            <person name="Hiss M."/>
            <person name="Muchero W."/>
            <person name="Kamisugi Y."/>
            <person name="Saleh O."/>
            <person name="Blanc G."/>
            <person name="Decker E.L."/>
            <person name="van Gessel N."/>
            <person name="Grimwood J."/>
            <person name="Hayes R.D."/>
            <person name="Graham S.W."/>
            <person name="Gunter L.E."/>
            <person name="McDaniel S.F."/>
            <person name="Hoernstein S.N.W."/>
            <person name="Larsson A."/>
            <person name="Li F.W."/>
            <person name="Perroud P.F."/>
            <person name="Phillips J."/>
            <person name="Ranjan P."/>
            <person name="Rokshar D.S."/>
            <person name="Rothfels C.J."/>
            <person name="Schneider L."/>
            <person name="Shu S."/>
            <person name="Stevenson D.W."/>
            <person name="Thummler F."/>
            <person name="Tillich M."/>
            <person name="Villarreal Aguilar J.C."/>
            <person name="Widiez T."/>
            <person name="Wong G.K."/>
            <person name="Wymore A."/>
            <person name="Zhang Y."/>
            <person name="Zimmer A.D."/>
            <person name="Quatrano R.S."/>
            <person name="Mayer K.F.X."/>
            <person name="Goodstein D."/>
            <person name="Casacuberta J.M."/>
            <person name="Vandepoele K."/>
            <person name="Reski R."/>
            <person name="Cuming A.C."/>
            <person name="Tuskan G.A."/>
            <person name="Maumus F."/>
            <person name="Salse J."/>
            <person name="Schmutz J."/>
            <person name="Rensing S.A."/>
        </authorList>
    </citation>
    <scope>NUCLEOTIDE SEQUENCE [LARGE SCALE GENOMIC DNA]</scope>
    <source>
        <strain evidence="2 3">cv. Gransden 2004</strain>
    </source>
</reference>
<name>A0A2K1KHF3_PHYPA</name>
<evidence type="ECO:0000313" key="1">
    <source>
        <dbReference type="EMBL" id="PNR53195.1"/>
    </source>
</evidence>
<keyword evidence="3" id="KW-1185">Reference proteome</keyword>
<dbReference type="EMBL" id="ABEU02000006">
    <property type="protein sequence ID" value="PNR53195.1"/>
    <property type="molecule type" value="Genomic_DNA"/>
</dbReference>
<accession>A0A2K1KHF3</accession>
<reference evidence="2" key="3">
    <citation type="submission" date="2020-12" db="UniProtKB">
        <authorList>
            <consortium name="EnsemblPlants"/>
        </authorList>
    </citation>
    <scope>IDENTIFICATION</scope>
</reference>
<protein>
    <submittedName>
        <fullName evidence="1 2">Uncharacterized protein</fullName>
    </submittedName>
</protein>
<dbReference type="EnsemblPlants" id="Pp3c6_27660V3.1">
    <property type="protein sequence ID" value="PAC:32978943.CDS.1"/>
    <property type="gene ID" value="Pp3c6_27660"/>
</dbReference>
<dbReference type="Proteomes" id="UP000006727">
    <property type="component" value="Chromosome 6"/>
</dbReference>
<evidence type="ECO:0000313" key="2">
    <source>
        <dbReference type="EnsemblPlants" id="PAC:32978943.CDS.1"/>
    </source>
</evidence>
<dbReference type="InParanoid" id="A0A2K1KHF3"/>
<evidence type="ECO:0000313" key="3">
    <source>
        <dbReference type="Proteomes" id="UP000006727"/>
    </source>
</evidence>
<organism evidence="1">
    <name type="scientific">Physcomitrium patens</name>
    <name type="common">Spreading-leaved earth moss</name>
    <name type="synonym">Physcomitrella patens</name>
    <dbReference type="NCBI Taxonomy" id="3218"/>
    <lineage>
        <taxon>Eukaryota</taxon>
        <taxon>Viridiplantae</taxon>
        <taxon>Streptophyta</taxon>
        <taxon>Embryophyta</taxon>
        <taxon>Bryophyta</taxon>
        <taxon>Bryophytina</taxon>
        <taxon>Bryopsida</taxon>
        <taxon>Funariidae</taxon>
        <taxon>Funariales</taxon>
        <taxon>Funariaceae</taxon>
        <taxon>Physcomitrium</taxon>
    </lineage>
</organism>